<gene>
    <name evidence="2" type="ORF">CIB84_006966</name>
</gene>
<dbReference type="Proteomes" id="UP000237246">
    <property type="component" value="Unassembled WGS sequence"/>
</dbReference>
<dbReference type="SUPFAM" id="SSF48403">
    <property type="entry name" value="Ankyrin repeat"/>
    <property type="match status" value="1"/>
</dbReference>
<dbReference type="InterPro" id="IPR036770">
    <property type="entry name" value="Ankyrin_rpt-contain_sf"/>
</dbReference>
<evidence type="ECO:0000313" key="2">
    <source>
        <dbReference type="EMBL" id="POI29284.1"/>
    </source>
</evidence>
<dbReference type="Pfam" id="PF12796">
    <property type="entry name" value="Ank_2"/>
    <property type="match status" value="1"/>
</dbReference>
<dbReference type="SMART" id="SM00248">
    <property type="entry name" value="ANK"/>
    <property type="match status" value="3"/>
</dbReference>
<evidence type="ECO:0000313" key="3">
    <source>
        <dbReference type="Proteomes" id="UP000237246"/>
    </source>
</evidence>
<evidence type="ECO:0000256" key="1">
    <source>
        <dbReference type="PROSITE-ProRule" id="PRU00023"/>
    </source>
</evidence>
<comment type="caution">
    <text evidence="2">The sequence shown here is derived from an EMBL/GenBank/DDBJ whole genome shotgun (WGS) entry which is preliminary data.</text>
</comment>
<dbReference type="OrthoDB" id="7464126at2759"/>
<feature type="repeat" description="ANK" evidence="1">
    <location>
        <begin position="71"/>
        <end position="103"/>
    </location>
</feature>
<dbReference type="PROSITE" id="PS50088">
    <property type="entry name" value="ANK_REPEAT"/>
    <property type="match status" value="2"/>
</dbReference>
<feature type="repeat" description="ANK" evidence="1">
    <location>
        <begin position="38"/>
        <end position="66"/>
    </location>
</feature>
<dbReference type="PANTHER" id="PTHR24120">
    <property type="entry name" value="GH07239P"/>
    <property type="match status" value="1"/>
</dbReference>
<keyword evidence="1" id="KW-0040">ANK repeat</keyword>
<dbReference type="AlphaFoldDB" id="A0A2P4SYV6"/>
<sequence length="205" mass="22801">MTGHEVLVKEEKMIGSFWSSPASSFSSFCTLSSIFSQDGGTALLAACQYGHTKVVETLLKHGANVHDQLYDGASAIFLAAQGGYLDVIRLLLSSGAKVNQPRQDGTTALLKAAIKGYNNVIEELLKFSPTLGLLKVSSETYGFLDKYKKSKSQMKDLMFLIMQVEDDKDLELKKFLFQANELPAELTKNERILRLLRTKEKQRKS</sequence>
<dbReference type="InterPro" id="IPR002110">
    <property type="entry name" value="Ankyrin_rpt"/>
</dbReference>
<keyword evidence="3" id="KW-1185">Reference proteome</keyword>
<dbReference type="PROSITE" id="PS50297">
    <property type="entry name" value="ANK_REP_REGION"/>
    <property type="match status" value="2"/>
</dbReference>
<reference evidence="2 3" key="1">
    <citation type="submission" date="2018-01" db="EMBL/GenBank/DDBJ databases">
        <title>Comparison of the Chinese Bamboo Partridge and Red Junglefowl genome sequences highlights the importance of demography in genome evolution.</title>
        <authorList>
            <person name="Tiley G.P."/>
            <person name="Kimball R.T."/>
            <person name="Braun E.L."/>
            <person name="Burleigh J.G."/>
        </authorList>
    </citation>
    <scope>NUCLEOTIDE SEQUENCE [LARGE SCALE GENOMIC DNA]</scope>
    <source>
        <strain evidence="2">RTK389</strain>
        <tissue evidence="2">Blood</tissue>
    </source>
</reference>
<proteinExistence type="predicted"/>
<accession>A0A2P4SYV6</accession>
<organism evidence="2 3">
    <name type="scientific">Bambusicola thoracicus</name>
    <name type="common">Chinese bamboo-partridge</name>
    <name type="synonym">Perdix thoracica</name>
    <dbReference type="NCBI Taxonomy" id="9083"/>
    <lineage>
        <taxon>Eukaryota</taxon>
        <taxon>Metazoa</taxon>
        <taxon>Chordata</taxon>
        <taxon>Craniata</taxon>
        <taxon>Vertebrata</taxon>
        <taxon>Euteleostomi</taxon>
        <taxon>Archelosauria</taxon>
        <taxon>Archosauria</taxon>
        <taxon>Dinosauria</taxon>
        <taxon>Saurischia</taxon>
        <taxon>Theropoda</taxon>
        <taxon>Coelurosauria</taxon>
        <taxon>Aves</taxon>
        <taxon>Neognathae</taxon>
        <taxon>Galloanserae</taxon>
        <taxon>Galliformes</taxon>
        <taxon>Phasianidae</taxon>
        <taxon>Perdicinae</taxon>
        <taxon>Bambusicola</taxon>
    </lineage>
</organism>
<dbReference type="PANTHER" id="PTHR24120:SF3">
    <property type="entry name" value="ANKYRIN REPEAT DOMAIN-CONTAINING PROTEIN 29"/>
    <property type="match status" value="1"/>
</dbReference>
<name>A0A2P4SYV6_BAMTH</name>
<dbReference type="EMBL" id="PPHD01015890">
    <property type="protein sequence ID" value="POI29284.1"/>
    <property type="molecule type" value="Genomic_DNA"/>
</dbReference>
<protein>
    <submittedName>
        <fullName evidence="2">Uncharacterized protein</fullName>
    </submittedName>
</protein>
<dbReference type="PRINTS" id="PR01415">
    <property type="entry name" value="ANKYRIN"/>
</dbReference>
<dbReference type="Gene3D" id="1.25.40.20">
    <property type="entry name" value="Ankyrin repeat-containing domain"/>
    <property type="match status" value="1"/>
</dbReference>